<comment type="caution">
    <text evidence="2">The sequence shown here is derived from an EMBL/GenBank/DDBJ whole genome shotgun (WGS) entry which is preliminary data.</text>
</comment>
<dbReference type="EMBL" id="JAWDJR010000018">
    <property type="protein sequence ID" value="KAK9958921.1"/>
    <property type="molecule type" value="Genomic_DNA"/>
</dbReference>
<evidence type="ECO:0000313" key="3">
    <source>
        <dbReference type="Proteomes" id="UP001479290"/>
    </source>
</evidence>
<gene>
    <name evidence="2" type="ORF">ABG768_011019</name>
</gene>
<name>A0AAW1ZBT7_CULAL</name>
<feature type="region of interest" description="Disordered" evidence="1">
    <location>
        <begin position="1"/>
        <end position="29"/>
    </location>
</feature>
<keyword evidence="3" id="KW-1185">Reference proteome</keyword>
<protein>
    <submittedName>
        <fullName evidence="2">Uncharacterized protein</fullName>
    </submittedName>
</protein>
<dbReference type="Proteomes" id="UP001479290">
    <property type="component" value="Unassembled WGS sequence"/>
</dbReference>
<evidence type="ECO:0000256" key="1">
    <source>
        <dbReference type="SAM" id="MobiDB-lite"/>
    </source>
</evidence>
<feature type="compositionally biased region" description="Polar residues" evidence="1">
    <location>
        <begin position="1"/>
        <end position="27"/>
    </location>
</feature>
<organism evidence="2 3">
    <name type="scientific">Culter alburnus</name>
    <name type="common">Topmouth culter</name>
    <dbReference type="NCBI Taxonomy" id="194366"/>
    <lineage>
        <taxon>Eukaryota</taxon>
        <taxon>Metazoa</taxon>
        <taxon>Chordata</taxon>
        <taxon>Craniata</taxon>
        <taxon>Vertebrata</taxon>
        <taxon>Euteleostomi</taxon>
        <taxon>Actinopterygii</taxon>
        <taxon>Neopterygii</taxon>
        <taxon>Teleostei</taxon>
        <taxon>Ostariophysi</taxon>
        <taxon>Cypriniformes</taxon>
        <taxon>Xenocyprididae</taxon>
        <taxon>Xenocypridinae</taxon>
        <taxon>Culter</taxon>
    </lineage>
</organism>
<proteinExistence type="predicted"/>
<evidence type="ECO:0000313" key="2">
    <source>
        <dbReference type="EMBL" id="KAK9958921.1"/>
    </source>
</evidence>
<accession>A0AAW1ZBT7</accession>
<sequence>MDGGSNPRTLPTSPHSITHTRTHTLIPSGTLMPEVQALPTKAHASTTCYHGNEGGAGGDLSLPFSSLHTSISPVISGAGVQEEMETRIKVAGGMLYTTF</sequence>
<reference evidence="2 3" key="1">
    <citation type="submission" date="2024-05" db="EMBL/GenBank/DDBJ databases">
        <title>A high-quality chromosomal-level genome assembly of Topmouth culter (Culter alburnus).</title>
        <authorList>
            <person name="Zhao H."/>
        </authorList>
    </citation>
    <scope>NUCLEOTIDE SEQUENCE [LARGE SCALE GENOMIC DNA]</scope>
    <source>
        <strain evidence="2">CATC2023</strain>
        <tissue evidence="2">Muscle</tissue>
    </source>
</reference>
<dbReference type="AlphaFoldDB" id="A0AAW1ZBT7"/>